<proteinExistence type="predicted"/>
<dbReference type="Proteomes" id="UP001460270">
    <property type="component" value="Unassembled WGS sequence"/>
</dbReference>
<evidence type="ECO:0000313" key="3">
    <source>
        <dbReference type="Proteomes" id="UP001460270"/>
    </source>
</evidence>
<reference evidence="3" key="1">
    <citation type="submission" date="2024-04" db="EMBL/GenBank/DDBJ databases">
        <title>Salinicola lusitanus LLJ914,a marine bacterium isolated from the Okinawa Trough.</title>
        <authorList>
            <person name="Li J."/>
        </authorList>
    </citation>
    <scope>NUCLEOTIDE SEQUENCE [LARGE SCALE GENOMIC DNA]</scope>
</reference>
<evidence type="ECO:0000256" key="1">
    <source>
        <dbReference type="SAM" id="MobiDB-lite"/>
    </source>
</evidence>
<feature type="region of interest" description="Disordered" evidence="1">
    <location>
        <begin position="35"/>
        <end position="55"/>
    </location>
</feature>
<dbReference type="EMBL" id="JBBPFD010000033">
    <property type="protein sequence ID" value="KAK7880995.1"/>
    <property type="molecule type" value="Genomic_DNA"/>
</dbReference>
<keyword evidence="3" id="KW-1185">Reference proteome</keyword>
<gene>
    <name evidence="2" type="ORF">WMY93_032390</name>
</gene>
<protein>
    <submittedName>
        <fullName evidence="2">Uncharacterized protein</fullName>
    </submittedName>
</protein>
<evidence type="ECO:0000313" key="2">
    <source>
        <dbReference type="EMBL" id="KAK7880995.1"/>
    </source>
</evidence>
<dbReference type="AlphaFoldDB" id="A0AAW0MJQ7"/>
<sequence length="137" mass="14961">MATGGTQPASSRSSTKDITDFHSYAAVAAADPVAADQVSLPSSAGSTPDPKKGRIEPNCWLELQENIVRLVGQKMDDYNTTLTEKIDSSTKSLAALIKTNAQAIQELTVRYDQMFKDFEETQAKVEVVQSVTIHERK</sequence>
<comment type="caution">
    <text evidence="2">The sequence shown here is derived from an EMBL/GenBank/DDBJ whole genome shotgun (WGS) entry which is preliminary data.</text>
</comment>
<accession>A0AAW0MJQ7</accession>
<name>A0AAW0MJQ7_9GOBI</name>
<organism evidence="2 3">
    <name type="scientific">Mugilogobius chulae</name>
    <name type="common">yellowstripe goby</name>
    <dbReference type="NCBI Taxonomy" id="88201"/>
    <lineage>
        <taxon>Eukaryota</taxon>
        <taxon>Metazoa</taxon>
        <taxon>Chordata</taxon>
        <taxon>Craniata</taxon>
        <taxon>Vertebrata</taxon>
        <taxon>Euteleostomi</taxon>
        <taxon>Actinopterygii</taxon>
        <taxon>Neopterygii</taxon>
        <taxon>Teleostei</taxon>
        <taxon>Neoteleostei</taxon>
        <taxon>Acanthomorphata</taxon>
        <taxon>Gobiaria</taxon>
        <taxon>Gobiiformes</taxon>
        <taxon>Gobioidei</taxon>
        <taxon>Gobiidae</taxon>
        <taxon>Gobionellinae</taxon>
        <taxon>Mugilogobius</taxon>
    </lineage>
</organism>